<dbReference type="AlphaFoldDB" id="A0A409XGR3"/>
<dbReference type="Proteomes" id="UP000283269">
    <property type="component" value="Unassembled WGS sequence"/>
</dbReference>
<accession>A0A409XGR3</accession>
<reference evidence="1 2" key="1">
    <citation type="journal article" date="2018" name="Evol. Lett.">
        <title>Horizontal gene cluster transfer increased hallucinogenic mushroom diversity.</title>
        <authorList>
            <person name="Reynolds H.T."/>
            <person name="Vijayakumar V."/>
            <person name="Gluck-Thaler E."/>
            <person name="Korotkin H.B."/>
            <person name="Matheny P.B."/>
            <person name="Slot J.C."/>
        </authorList>
    </citation>
    <scope>NUCLEOTIDE SEQUENCE [LARGE SCALE GENOMIC DNA]</scope>
    <source>
        <strain evidence="1 2">2631</strain>
    </source>
</reference>
<proteinExistence type="predicted"/>
<dbReference type="EMBL" id="NHYD01001769">
    <property type="protein sequence ID" value="PPQ89943.1"/>
    <property type="molecule type" value="Genomic_DNA"/>
</dbReference>
<gene>
    <name evidence="1" type="ORF">CVT25_009998</name>
</gene>
<dbReference type="InParanoid" id="A0A409XGR3"/>
<evidence type="ECO:0000313" key="1">
    <source>
        <dbReference type="EMBL" id="PPQ89943.1"/>
    </source>
</evidence>
<evidence type="ECO:0000313" key="2">
    <source>
        <dbReference type="Proteomes" id="UP000283269"/>
    </source>
</evidence>
<comment type="caution">
    <text evidence="1">The sequence shown here is derived from an EMBL/GenBank/DDBJ whole genome shotgun (WGS) entry which is preliminary data.</text>
</comment>
<protein>
    <submittedName>
        <fullName evidence="1">Uncharacterized protein</fullName>
    </submittedName>
</protein>
<sequence length="132" mass="14650">MSGFISSYRAGISAHVYTWRVPCRSHGIIIAPLSSHPIAYMPESLRERLPTLRNSLNRIASRSLGTAPNRSSNCFKSSEHFLTRMPADIRNDHVYLRAPDGVSFRFKAQEPADMNASGLLDEADTILLTFGA</sequence>
<keyword evidence="2" id="KW-1185">Reference proteome</keyword>
<name>A0A409XGR3_PSICY</name>
<organism evidence="1 2">
    <name type="scientific">Psilocybe cyanescens</name>
    <dbReference type="NCBI Taxonomy" id="93625"/>
    <lineage>
        <taxon>Eukaryota</taxon>
        <taxon>Fungi</taxon>
        <taxon>Dikarya</taxon>
        <taxon>Basidiomycota</taxon>
        <taxon>Agaricomycotina</taxon>
        <taxon>Agaricomycetes</taxon>
        <taxon>Agaricomycetidae</taxon>
        <taxon>Agaricales</taxon>
        <taxon>Agaricineae</taxon>
        <taxon>Strophariaceae</taxon>
        <taxon>Psilocybe</taxon>
    </lineage>
</organism>